<dbReference type="Pfam" id="PF08641">
    <property type="entry name" value="Mis14"/>
    <property type="match status" value="1"/>
</dbReference>
<proteinExistence type="predicted"/>
<dbReference type="AlphaFoldDB" id="A0A4Y9YSD9"/>
<dbReference type="Proteomes" id="UP000298390">
    <property type="component" value="Unassembled WGS sequence"/>
</dbReference>
<dbReference type="EMBL" id="SEKV01000098">
    <property type="protein sequence ID" value="TFY64451.1"/>
    <property type="molecule type" value="Genomic_DNA"/>
</dbReference>
<feature type="compositionally biased region" description="Basic and acidic residues" evidence="1">
    <location>
        <begin position="135"/>
        <end position="155"/>
    </location>
</feature>
<name>A0A4Y9YSD9_9APHY</name>
<comment type="caution">
    <text evidence="2">The sequence shown here is derived from an EMBL/GenBank/DDBJ whole genome shotgun (WGS) entry which is preliminary data.</text>
</comment>
<dbReference type="GO" id="GO:0000444">
    <property type="term" value="C:MIS12/MIND type complex"/>
    <property type="evidence" value="ECO:0007669"/>
    <property type="project" value="TreeGrafter"/>
</dbReference>
<feature type="region of interest" description="Disordered" evidence="1">
    <location>
        <begin position="135"/>
        <end position="160"/>
    </location>
</feature>
<dbReference type="InterPro" id="IPR013950">
    <property type="entry name" value="Mis14/Nsl1"/>
</dbReference>
<dbReference type="PANTHER" id="PTHR31749:SF3">
    <property type="entry name" value="KINETOCHORE-ASSOCIATED PROTEIN NSL1 HOMOLOG"/>
    <property type="match status" value="1"/>
</dbReference>
<protein>
    <submittedName>
        <fullName evidence="2">Uncharacterized protein</fullName>
    </submittedName>
</protein>
<organism evidence="2 3">
    <name type="scientific">Rhodofomes roseus</name>
    <dbReference type="NCBI Taxonomy" id="34475"/>
    <lineage>
        <taxon>Eukaryota</taxon>
        <taxon>Fungi</taxon>
        <taxon>Dikarya</taxon>
        <taxon>Basidiomycota</taxon>
        <taxon>Agaricomycotina</taxon>
        <taxon>Agaricomycetes</taxon>
        <taxon>Polyporales</taxon>
        <taxon>Rhodofomes</taxon>
    </lineage>
</organism>
<gene>
    <name evidence="2" type="ORF">EVJ58_g2607</name>
</gene>
<evidence type="ECO:0000313" key="3">
    <source>
        <dbReference type="Proteomes" id="UP000298390"/>
    </source>
</evidence>
<reference evidence="2 3" key="1">
    <citation type="submission" date="2019-01" db="EMBL/GenBank/DDBJ databases">
        <title>Genome sequencing of the rare red list fungi Fomitopsis rosea.</title>
        <authorList>
            <person name="Buettner E."/>
            <person name="Kellner H."/>
        </authorList>
    </citation>
    <scope>NUCLEOTIDE SEQUENCE [LARGE SCALE GENOMIC DNA]</scope>
    <source>
        <strain evidence="2 3">DSM 105464</strain>
    </source>
</reference>
<sequence length="207" mass="24122">MDPQHADDMARISLDSIQDWHRLKANYTSAAMSAFEEELSSVRSTAERDVLMKHLQQFIDRTFDMTRPNIRINGRNFEELDIAEEEEEPFDEGFDRHIWALAHQSLQWDSEIAARRRKHPKEIEAQMEELFQRQRELDQEAAAEDSRDGEREYPTARDLSPATYENIHQVAMQVNAIAEELKQSIPLQSERSERVQVVAAEIKALKS</sequence>
<accession>A0A4Y9YSD9</accession>
<dbReference type="PANTHER" id="PTHR31749">
    <property type="entry name" value="KINETOCHORE-ASSOCIATED PROTEIN NSL1 HOMOLOG"/>
    <property type="match status" value="1"/>
</dbReference>
<dbReference type="GO" id="GO:0000070">
    <property type="term" value="P:mitotic sister chromatid segregation"/>
    <property type="evidence" value="ECO:0007669"/>
    <property type="project" value="InterPro"/>
</dbReference>
<evidence type="ECO:0000313" key="2">
    <source>
        <dbReference type="EMBL" id="TFY64451.1"/>
    </source>
</evidence>
<evidence type="ECO:0000256" key="1">
    <source>
        <dbReference type="SAM" id="MobiDB-lite"/>
    </source>
</evidence>